<organism evidence="1">
    <name type="scientific">Tanacetum cinerariifolium</name>
    <name type="common">Dalmatian daisy</name>
    <name type="synonym">Chrysanthemum cinerariifolium</name>
    <dbReference type="NCBI Taxonomy" id="118510"/>
    <lineage>
        <taxon>Eukaryota</taxon>
        <taxon>Viridiplantae</taxon>
        <taxon>Streptophyta</taxon>
        <taxon>Embryophyta</taxon>
        <taxon>Tracheophyta</taxon>
        <taxon>Spermatophyta</taxon>
        <taxon>Magnoliopsida</taxon>
        <taxon>eudicotyledons</taxon>
        <taxon>Gunneridae</taxon>
        <taxon>Pentapetalae</taxon>
        <taxon>asterids</taxon>
        <taxon>campanulids</taxon>
        <taxon>Asterales</taxon>
        <taxon>Asteraceae</taxon>
        <taxon>Asteroideae</taxon>
        <taxon>Anthemideae</taxon>
        <taxon>Anthemidinae</taxon>
        <taxon>Tanacetum</taxon>
    </lineage>
</organism>
<protein>
    <submittedName>
        <fullName evidence="1">Uncharacterized protein</fullName>
    </submittedName>
</protein>
<accession>A0A699HLK7</accession>
<sequence>MSQVPKELVQVMVPDEGIEDVGKEEVVEIVTTAKMIIDVVDDAAQVTTAIADILVSVAETIVTTAPTITAESIKTNVEVTQLEQDNAKKQKMEDDKESVEHKQCLEIIPDDGDVALPPRDQRNPYLMFEGLQYTDTDIVDFEKRLCKIYKREVHRVQVFNFGGLTDLTDKGLSGRMMMEHRDAQGHGVFVSRAWRWLFQIQGPLFHVLILKCFSTFRFGEIESGRQILDKGDLSTYWREISSEGDFLRSEALKKVTMTDLFCLRGMAVGSVNIPYLLARFQICEELDDTWAWVASRPVRHPDVTAGAPKVTKDAFAGDEDALADQHLCRHLSHHMLPPRLYLRGLQGLRRRCTSYVVEGVETTTALVTAEEKAQRRLELKERSTLLMGIPNEHQLKFNSIKDAKSLLQAVEKRFGRNRATKKTKRKLLKQYENFTASSSEVSDQTFDRLQNLIS</sequence>
<gene>
    <name evidence="1" type="ORF">Tci_410804</name>
</gene>
<comment type="caution">
    <text evidence="1">The sequence shown here is derived from an EMBL/GenBank/DDBJ whole genome shotgun (WGS) entry which is preliminary data.</text>
</comment>
<name>A0A699HLK7_TANCI</name>
<proteinExistence type="predicted"/>
<reference evidence="1" key="1">
    <citation type="journal article" date="2019" name="Sci. Rep.">
        <title>Draft genome of Tanacetum cinerariifolium, the natural source of mosquito coil.</title>
        <authorList>
            <person name="Yamashiro T."/>
            <person name="Shiraishi A."/>
            <person name="Satake H."/>
            <person name="Nakayama K."/>
        </authorList>
    </citation>
    <scope>NUCLEOTIDE SEQUENCE</scope>
</reference>
<dbReference type="EMBL" id="BKCJ010174381">
    <property type="protein sequence ID" value="GEY38830.1"/>
    <property type="molecule type" value="Genomic_DNA"/>
</dbReference>
<evidence type="ECO:0000313" key="1">
    <source>
        <dbReference type="EMBL" id="GEY38830.1"/>
    </source>
</evidence>
<dbReference type="AlphaFoldDB" id="A0A699HLK7"/>